<protein>
    <submittedName>
        <fullName evidence="1">Uncharacterized protein</fullName>
    </submittedName>
</protein>
<proteinExistence type="predicted"/>
<keyword evidence="2" id="KW-1185">Reference proteome</keyword>
<evidence type="ECO:0000313" key="2">
    <source>
        <dbReference type="Proteomes" id="UP000308652"/>
    </source>
</evidence>
<reference evidence="1 2" key="1">
    <citation type="journal article" date="2019" name="Nat. Ecol. Evol.">
        <title>Megaphylogeny resolves global patterns of mushroom evolution.</title>
        <authorList>
            <person name="Varga T."/>
            <person name="Krizsan K."/>
            <person name="Foldi C."/>
            <person name="Dima B."/>
            <person name="Sanchez-Garcia M."/>
            <person name="Sanchez-Ramirez S."/>
            <person name="Szollosi G.J."/>
            <person name="Szarkandi J.G."/>
            <person name="Papp V."/>
            <person name="Albert L."/>
            <person name="Andreopoulos W."/>
            <person name="Angelini C."/>
            <person name="Antonin V."/>
            <person name="Barry K.W."/>
            <person name="Bougher N.L."/>
            <person name="Buchanan P."/>
            <person name="Buyck B."/>
            <person name="Bense V."/>
            <person name="Catcheside P."/>
            <person name="Chovatia M."/>
            <person name="Cooper J."/>
            <person name="Damon W."/>
            <person name="Desjardin D."/>
            <person name="Finy P."/>
            <person name="Geml J."/>
            <person name="Haridas S."/>
            <person name="Hughes K."/>
            <person name="Justo A."/>
            <person name="Karasinski D."/>
            <person name="Kautmanova I."/>
            <person name="Kiss B."/>
            <person name="Kocsube S."/>
            <person name="Kotiranta H."/>
            <person name="LaButti K.M."/>
            <person name="Lechner B.E."/>
            <person name="Liimatainen K."/>
            <person name="Lipzen A."/>
            <person name="Lukacs Z."/>
            <person name="Mihaltcheva S."/>
            <person name="Morgado L.N."/>
            <person name="Niskanen T."/>
            <person name="Noordeloos M.E."/>
            <person name="Ohm R.A."/>
            <person name="Ortiz-Santana B."/>
            <person name="Ovrebo C."/>
            <person name="Racz N."/>
            <person name="Riley R."/>
            <person name="Savchenko A."/>
            <person name="Shiryaev A."/>
            <person name="Soop K."/>
            <person name="Spirin V."/>
            <person name="Szebenyi C."/>
            <person name="Tomsovsky M."/>
            <person name="Tulloss R.E."/>
            <person name="Uehling J."/>
            <person name="Grigoriev I.V."/>
            <person name="Vagvolgyi C."/>
            <person name="Papp T."/>
            <person name="Martin F.M."/>
            <person name="Miettinen O."/>
            <person name="Hibbett D.S."/>
            <person name="Nagy L.G."/>
        </authorList>
    </citation>
    <scope>NUCLEOTIDE SEQUENCE [LARGE SCALE GENOMIC DNA]</scope>
    <source>
        <strain evidence="1 2">CBS 166.37</strain>
    </source>
</reference>
<gene>
    <name evidence="1" type="ORF">BDQ12DRAFT_89890</name>
</gene>
<name>A0A5C3M2M5_9AGAR</name>
<organism evidence="1 2">
    <name type="scientific">Crucibulum laeve</name>
    <dbReference type="NCBI Taxonomy" id="68775"/>
    <lineage>
        <taxon>Eukaryota</taxon>
        <taxon>Fungi</taxon>
        <taxon>Dikarya</taxon>
        <taxon>Basidiomycota</taxon>
        <taxon>Agaricomycotina</taxon>
        <taxon>Agaricomycetes</taxon>
        <taxon>Agaricomycetidae</taxon>
        <taxon>Agaricales</taxon>
        <taxon>Agaricineae</taxon>
        <taxon>Nidulariaceae</taxon>
        <taxon>Crucibulum</taxon>
    </lineage>
</organism>
<dbReference type="EMBL" id="ML213601">
    <property type="protein sequence ID" value="TFK39067.1"/>
    <property type="molecule type" value="Genomic_DNA"/>
</dbReference>
<accession>A0A5C3M2M5</accession>
<dbReference type="Proteomes" id="UP000308652">
    <property type="component" value="Unassembled WGS sequence"/>
</dbReference>
<dbReference type="AlphaFoldDB" id="A0A5C3M2M5"/>
<dbReference type="OrthoDB" id="3067792at2759"/>
<sequence length="363" mass="41596">MFSIQATRLNLQRCRSTQFGLVRHCTGLQLIAFATYGSQKRDFTKPGYQSISDTTLETIQYSAKREANVRIITTFDPKKLQPPDFFDISEERYPSFYTREYGNHQPALPITYHSEKGKYQEFPRDAGGFFYYHRPPGLPEIAGEIRFRTTGGRDMFSFEKGKDLLRPPGIPWRIPLLLMAGADAYTPFRTRLLEDGLVSEKTMEICKQIYLGGKFSRGSTFVFDLSQPFVVDFSKQSSTFWVIGHEKSGLCKLNHIFGDSRSARKVFPYNGAGMVRLERSTLPEHAGTHTLVMRVLQIVQPVQCTVKDYDEKVQRPTEGELVTRTYKNVVRPWSVRLDGKEYSSFKALLLLLPEKSSKSPQHK</sequence>
<evidence type="ECO:0000313" key="1">
    <source>
        <dbReference type="EMBL" id="TFK39067.1"/>
    </source>
</evidence>